<dbReference type="SUPFAM" id="SSF55486">
    <property type="entry name" value="Metalloproteases ('zincins'), catalytic domain"/>
    <property type="match status" value="1"/>
</dbReference>
<dbReference type="GO" id="GO:0005829">
    <property type="term" value="C:cytosol"/>
    <property type="evidence" value="ECO:0007669"/>
    <property type="project" value="TreeGrafter"/>
</dbReference>
<organism evidence="1 2">
    <name type="scientific">Vitreoscilla filiformis</name>
    <dbReference type="NCBI Taxonomy" id="63"/>
    <lineage>
        <taxon>Bacteria</taxon>
        <taxon>Pseudomonadati</taxon>
        <taxon>Pseudomonadota</taxon>
        <taxon>Betaproteobacteria</taxon>
        <taxon>Neisseriales</taxon>
        <taxon>Neisseriaceae</taxon>
        <taxon>Vitreoscilla</taxon>
    </lineage>
</organism>
<accession>A0A221KGJ4</accession>
<name>A0A221KGJ4_VITFI</name>
<dbReference type="Proteomes" id="UP000199729">
    <property type="component" value="Chromosome"/>
</dbReference>
<dbReference type="GO" id="GO:0008237">
    <property type="term" value="F:metallopeptidase activity"/>
    <property type="evidence" value="ECO:0007669"/>
    <property type="project" value="InterPro"/>
</dbReference>
<dbReference type="CDD" id="cd20169">
    <property type="entry name" value="Peptidase_M90_mtfA"/>
    <property type="match status" value="1"/>
</dbReference>
<dbReference type="InterPro" id="IPR010384">
    <property type="entry name" value="MtfA_fam"/>
</dbReference>
<reference evidence="1 2" key="1">
    <citation type="submission" date="2017-07" db="EMBL/GenBank/DDBJ databases">
        <title>Complete Genome Sequence of the cosmetic ferment Vitreoscilla filiformis (ATCC15551).</title>
        <authorList>
            <person name="Contreras S."/>
            <person name="Sagory-Zalkind P."/>
            <person name="Blanquart H."/>
            <person name="Iltis A."/>
            <person name="Morand S.C."/>
        </authorList>
    </citation>
    <scope>NUCLEOTIDE SEQUENCE [LARGE SCALE GENOMIC DNA]</scope>
    <source>
        <strain evidence="1 2">ATCC 15551</strain>
    </source>
</reference>
<dbReference type="GO" id="GO:0004177">
    <property type="term" value="F:aminopeptidase activity"/>
    <property type="evidence" value="ECO:0007669"/>
    <property type="project" value="TreeGrafter"/>
</dbReference>
<dbReference type="EMBL" id="CP022423">
    <property type="protein sequence ID" value="ASM77963.1"/>
    <property type="molecule type" value="Genomic_DNA"/>
</dbReference>
<dbReference type="Gene3D" id="3.40.390.10">
    <property type="entry name" value="Collagenase (Catalytic Domain)"/>
    <property type="match status" value="1"/>
</dbReference>
<evidence type="ECO:0000313" key="2">
    <source>
        <dbReference type="Proteomes" id="UP000199729"/>
    </source>
</evidence>
<dbReference type="RefSeq" id="WP_089416964.1">
    <property type="nucleotide sequence ID" value="NZ_CP022423.1"/>
</dbReference>
<keyword evidence="2" id="KW-1185">Reference proteome</keyword>
<dbReference type="Gene3D" id="1.10.472.150">
    <property type="entry name" value="Glucose-regulated metallo-peptidase M90, N-terminal domain"/>
    <property type="match status" value="1"/>
</dbReference>
<dbReference type="InterPro" id="IPR024079">
    <property type="entry name" value="MetalloPept_cat_dom_sf"/>
</dbReference>
<gene>
    <name evidence="1" type="ORF">VITFI_CDS2185</name>
</gene>
<sequence>MFDWWHRWRVRRETQTAQAQPIPADLWVATVARYPFIAQRPAEERARLRELARIFLLRKQFAGAHGLVVTDEMAVAVAAQACLPMLALGLGGYDGFVGIVLHPAPAKVRRQHLDATGVVHEYDEWLAGEAMQNGPLMLSWPDVRDAGALGHEGYNVVIHECAHVLDMQDGLANGSPPWPTSALQQAWHDAASRAWDALHHDLREGWRPWLDPYAAEAPEEFFAVAVEAFFVNGRGFAEAYPELHALLVQFFRQDPARYPL</sequence>
<protein>
    <submittedName>
        <fullName evidence="1">Membrane protein</fullName>
    </submittedName>
</protein>
<dbReference type="AlphaFoldDB" id="A0A221KGJ4"/>
<proteinExistence type="predicted"/>
<dbReference type="InterPro" id="IPR042252">
    <property type="entry name" value="MtfA_N"/>
</dbReference>
<evidence type="ECO:0000313" key="1">
    <source>
        <dbReference type="EMBL" id="ASM77963.1"/>
    </source>
</evidence>
<dbReference type="Pfam" id="PF06167">
    <property type="entry name" value="Peptidase_M90"/>
    <property type="match status" value="1"/>
</dbReference>
<dbReference type="PANTHER" id="PTHR30164:SF2">
    <property type="entry name" value="PROTEIN MTFA"/>
    <property type="match status" value="1"/>
</dbReference>
<dbReference type="OrthoDB" id="9786424at2"/>
<dbReference type="PANTHER" id="PTHR30164">
    <property type="entry name" value="MTFA PEPTIDASE"/>
    <property type="match status" value="1"/>
</dbReference>
<dbReference type="KEGG" id="vff:VITFI_CDS2185"/>